<evidence type="ECO:0000313" key="2">
    <source>
        <dbReference type="WBParaSite" id="EN70_10265"/>
    </source>
</evidence>
<sequence length="240" mass="27733">MTTMTTTTRYNQICQRYGSKPRIGMGLCTLVRTVIISLSCMWTRANLFDNRKVTNLDKWVETMNGMNHTASQCIQMEDIGNVHKMVIYKTTQQCVNGYQCIKVHIPTVTNVHFPGIILQGWEGVFSQRPQRCATVIVTRRFREMKFRHKNVIEITYDEMMNEMPISCNFINDHSVDTMALVDAQVVRCPFSRQYFIESCTDSVAQFGCTYDHELIMRHNCSNPSSGRISLFAESFQHKLT</sequence>
<dbReference type="Proteomes" id="UP000095285">
    <property type="component" value="Unassembled WGS sequence"/>
</dbReference>
<dbReference type="WBParaSite" id="EN70_10265">
    <property type="protein sequence ID" value="EN70_10265"/>
    <property type="gene ID" value="EN70_10265"/>
</dbReference>
<protein>
    <submittedName>
        <fullName evidence="2">DUF3707 domain-containing protein</fullName>
    </submittedName>
</protein>
<proteinExistence type="predicted"/>
<evidence type="ECO:0000313" key="1">
    <source>
        <dbReference type="Proteomes" id="UP000095285"/>
    </source>
</evidence>
<keyword evidence="1" id="KW-1185">Reference proteome</keyword>
<dbReference type="STRING" id="7209.A0A1I7V614"/>
<reference evidence="1" key="1">
    <citation type="submission" date="2012-04" db="EMBL/GenBank/DDBJ databases">
        <title>The Genome Sequence of Loa loa.</title>
        <authorList>
            <consortium name="The Broad Institute Genome Sequencing Platform"/>
            <consortium name="Broad Institute Genome Sequencing Center for Infectious Disease"/>
            <person name="Nutman T.B."/>
            <person name="Fink D.L."/>
            <person name="Russ C."/>
            <person name="Young S."/>
            <person name="Zeng Q."/>
            <person name="Gargeya S."/>
            <person name="Alvarado L."/>
            <person name="Berlin A."/>
            <person name="Chapman S.B."/>
            <person name="Chen Z."/>
            <person name="Freedman E."/>
            <person name="Gellesch M."/>
            <person name="Goldberg J."/>
            <person name="Griggs A."/>
            <person name="Gujja S."/>
            <person name="Heilman E.R."/>
            <person name="Heiman D."/>
            <person name="Howarth C."/>
            <person name="Mehta T."/>
            <person name="Neiman D."/>
            <person name="Pearson M."/>
            <person name="Roberts A."/>
            <person name="Saif S."/>
            <person name="Shea T."/>
            <person name="Shenoy N."/>
            <person name="Sisk P."/>
            <person name="Stolte C."/>
            <person name="Sykes S."/>
            <person name="White J."/>
            <person name="Yandava C."/>
            <person name="Haas B."/>
            <person name="Henn M.R."/>
            <person name="Nusbaum C."/>
            <person name="Birren B."/>
        </authorList>
    </citation>
    <scope>NUCLEOTIDE SEQUENCE [LARGE SCALE GENOMIC DNA]</scope>
</reference>
<dbReference type="AlphaFoldDB" id="A0A1I7V614"/>
<reference evidence="2" key="2">
    <citation type="submission" date="2016-11" db="UniProtKB">
        <authorList>
            <consortium name="WormBaseParasite"/>
        </authorList>
    </citation>
    <scope>IDENTIFICATION</scope>
</reference>
<organism evidence="1 2">
    <name type="scientific">Loa loa</name>
    <name type="common">Eye worm</name>
    <name type="synonym">Filaria loa</name>
    <dbReference type="NCBI Taxonomy" id="7209"/>
    <lineage>
        <taxon>Eukaryota</taxon>
        <taxon>Metazoa</taxon>
        <taxon>Ecdysozoa</taxon>
        <taxon>Nematoda</taxon>
        <taxon>Chromadorea</taxon>
        <taxon>Rhabditida</taxon>
        <taxon>Spirurina</taxon>
        <taxon>Spiruromorpha</taxon>
        <taxon>Filarioidea</taxon>
        <taxon>Onchocercidae</taxon>
        <taxon>Loa</taxon>
    </lineage>
</organism>
<accession>A0A1I7V614</accession>
<name>A0A1I7V614_LOALO</name>